<reference evidence="1 2" key="1">
    <citation type="submission" date="2020-04" db="EMBL/GenBank/DDBJ databases">
        <authorList>
            <person name="De Canck E."/>
        </authorList>
    </citation>
    <scope>NUCLEOTIDE SEQUENCE [LARGE SCALE GENOMIC DNA]</scope>
    <source>
        <strain evidence="1 2">LMG 28688</strain>
    </source>
</reference>
<dbReference type="EMBL" id="CADIKL010000034">
    <property type="protein sequence ID" value="CAB3801380.1"/>
    <property type="molecule type" value="Genomic_DNA"/>
</dbReference>
<gene>
    <name evidence="1" type="ORF">LMG28688_05340</name>
</gene>
<evidence type="ECO:0000313" key="1">
    <source>
        <dbReference type="EMBL" id="CAB3801380.1"/>
    </source>
</evidence>
<protein>
    <submittedName>
        <fullName evidence="1">Uncharacterized protein</fullName>
    </submittedName>
</protein>
<dbReference type="RefSeq" id="WP_175197232.1">
    <property type="nucleotide sequence ID" value="NZ_CADIKL010000034.1"/>
</dbReference>
<keyword evidence="2" id="KW-1185">Reference proteome</keyword>
<evidence type="ECO:0000313" key="2">
    <source>
        <dbReference type="Proteomes" id="UP000494119"/>
    </source>
</evidence>
<sequence length="235" mass="26678">MFGWNRMRRRPADEKIKADENIKAVEIIDPYMLIRLVADGVAAQVQGSRLPDGETPNFYLSMFNALVSGEYQARRNASNFHLARVSGVEPNVFCPDAKQMQVSLHIAWAAHDGRVLERPDGSLWAVVCVQGSRTRSTLSGIEVDADALVHIDYLYEQAGLFAWRETAELVRLWARPRTQRALDRALDTMPLLTTLTPEAGNQYAVYDPEFGQWHFVAREFAFQPSQQSAGRFRFF</sequence>
<proteinExistence type="predicted"/>
<dbReference type="Proteomes" id="UP000494119">
    <property type="component" value="Unassembled WGS sequence"/>
</dbReference>
<name>A0A6J5GKT8_9BURK</name>
<dbReference type="AlphaFoldDB" id="A0A6J5GKT8"/>
<accession>A0A6J5GKT8</accession>
<organism evidence="1 2">
    <name type="scientific">Paraburkholderia caffeinitolerans</name>
    <dbReference type="NCBI Taxonomy" id="1723730"/>
    <lineage>
        <taxon>Bacteria</taxon>
        <taxon>Pseudomonadati</taxon>
        <taxon>Pseudomonadota</taxon>
        <taxon>Betaproteobacteria</taxon>
        <taxon>Burkholderiales</taxon>
        <taxon>Burkholderiaceae</taxon>
        <taxon>Paraburkholderia</taxon>
    </lineage>
</organism>